<dbReference type="KEGG" id="mbr:MONBRDRAFT_22530"/>
<dbReference type="PRINTS" id="PR00368">
    <property type="entry name" value="FADPNR"/>
</dbReference>
<evidence type="ECO:0000313" key="8">
    <source>
        <dbReference type="Proteomes" id="UP000001357"/>
    </source>
</evidence>
<dbReference type="InterPro" id="IPR004099">
    <property type="entry name" value="Pyr_nucl-diS_OxRdtase_dimer"/>
</dbReference>
<dbReference type="InterPro" id="IPR001100">
    <property type="entry name" value="Pyr_nuc-diS_OxRdtase"/>
</dbReference>
<comment type="cofactor">
    <cofactor evidence="4">
        <name>FAD</name>
        <dbReference type="ChEBI" id="CHEBI:57692"/>
    </cofactor>
    <text evidence="4">Binds 1 FAD per subunit.</text>
</comment>
<evidence type="ECO:0000256" key="4">
    <source>
        <dbReference type="PIRSR" id="PIRSR000350-3"/>
    </source>
</evidence>
<evidence type="ECO:0000256" key="3">
    <source>
        <dbReference type="ARBA" id="ARBA00022827"/>
    </source>
</evidence>
<keyword evidence="4" id="KW-0520">NAD</keyword>
<dbReference type="InParanoid" id="A9UQV0"/>
<accession>A9UQV0</accession>
<protein>
    <submittedName>
        <fullName evidence="7">Uncharacterized protein</fullName>
    </submittedName>
</protein>
<feature type="binding site" evidence="4">
    <location>
        <position position="240"/>
    </location>
    <ligand>
        <name>NAD(+)</name>
        <dbReference type="ChEBI" id="CHEBI:57540"/>
    </ligand>
</feature>
<dbReference type="Pfam" id="PF02852">
    <property type="entry name" value="Pyr_redox_dim"/>
    <property type="match status" value="1"/>
</dbReference>
<dbReference type="Proteomes" id="UP000001357">
    <property type="component" value="Unassembled WGS sequence"/>
</dbReference>
<evidence type="ECO:0000256" key="2">
    <source>
        <dbReference type="ARBA" id="ARBA00022630"/>
    </source>
</evidence>
<dbReference type="AlphaFoldDB" id="A9UQV0"/>
<dbReference type="GO" id="GO:0050660">
    <property type="term" value="F:flavin adenine dinucleotide binding"/>
    <property type="evidence" value="ECO:0000318"/>
    <property type="project" value="GO_Central"/>
</dbReference>
<dbReference type="Gene3D" id="3.50.50.60">
    <property type="entry name" value="FAD/NAD(P)-binding domain"/>
    <property type="match status" value="2"/>
</dbReference>
<dbReference type="Gene3D" id="3.30.390.30">
    <property type="match status" value="1"/>
</dbReference>
<evidence type="ECO:0000259" key="5">
    <source>
        <dbReference type="Pfam" id="PF02852"/>
    </source>
</evidence>
<proteinExistence type="inferred from homology"/>
<dbReference type="RefSeq" id="XP_001742423.1">
    <property type="nucleotide sequence ID" value="XM_001742371.1"/>
</dbReference>
<dbReference type="eggNOG" id="KOG1335">
    <property type="taxonomic scope" value="Eukaryota"/>
</dbReference>
<dbReference type="InterPro" id="IPR016156">
    <property type="entry name" value="FAD/NAD-linked_Rdtase_dimer_sf"/>
</dbReference>
<dbReference type="InterPro" id="IPR023753">
    <property type="entry name" value="FAD/NAD-binding_dom"/>
</dbReference>
<feature type="domain" description="FAD/NAD(P)-binding" evidence="6">
    <location>
        <begin position="70"/>
        <end position="248"/>
    </location>
</feature>
<dbReference type="SUPFAM" id="SSF55424">
    <property type="entry name" value="FAD/NAD-linked reductases, dimerisation (C-terminal) domain"/>
    <property type="match status" value="1"/>
</dbReference>
<organism evidence="7 8">
    <name type="scientific">Monosiga brevicollis</name>
    <name type="common">Choanoflagellate</name>
    <dbReference type="NCBI Taxonomy" id="81824"/>
    <lineage>
        <taxon>Eukaryota</taxon>
        <taxon>Choanoflagellata</taxon>
        <taxon>Craspedida</taxon>
        <taxon>Salpingoecidae</taxon>
        <taxon>Monosiga</taxon>
    </lineage>
</organism>
<dbReference type="PIRSF" id="PIRSF000350">
    <property type="entry name" value="Mercury_reductase_MerA"/>
    <property type="match status" value="1"/>
</dbReference>
<keyword evidence="8" id="KW-1185">Reference proteome</keyword>
<dbReference type="PANTHER" id="PTHR43014">
    <property type="entry name" value="MERCURIC REDUCTASE"/>
    <property type="match status" value="1"/>
</dbReference>
<dbReference type="GeneID" id="5887554"/>
<evidence type="ECO:0000256" key="1">
    <source>
        <dbReference type="ARBA" id="ARBA00007532"/>
    </source>
</evidence>
<keyword evidence="4" id="KW-0547">Nucleotide-binding</keyword>
<sequence length="472" mass="51424">MPSSSSAVARPVSPPLALVKVGKVAQLVRQASKFGLEGVPDPTAVKADMDKVRAYLRQAIDTVHAKESPERLRERGIEVLLGTASFITNTRLRIDMLDGTQDPQMIDAEHVLLCTGARPRIPDFVKASDAPFLTYERIFELEELPEHLIVVGGGPLGCEMAQACCFRRLGSQVTIMARSILPREDVDASDALRAVFDDEGIALISEKACALRKGQNGQGIEVEGDSRTSVAGSHVLFAVGSILGARLFESVSKTKPPPSEALFPRVPILDRLNLSNAGIDYEEDKGITVNEYLHTNIPHIYGAGDCIGGHQYTHYAGWQAVTAIRNMALPLHSKGFPSLIPNCTFTDPEVASVGLGERDFLAQHPHGLILKRKMQEVDRAICENDGDHGFIKLLVNKHFHLLGATVVGPRAGELLGELTVCMHNDIKVTDLAKVMHAYPSFAFELQAMAADLALEHVYDGFKGKLAERFKKV</sequence>
<feature type="binding site" evidence="4">
    <location>
        <begin position="152"/>
        <end position="159"/>
    </location>
    <ligand>
        <name>NAD(+)</name>
        <dbReference type="ChEBI" id="CHEBI:57540"/>
    </ligand>
</feature>
<feature type="binding site" evidence="4">
    <location>
        <position position="305"/>
    </location>
    <ligand>
        <name>NAD(+)</name>
        <dbReference type="ChEBI" id="CHEBI:57540"/>
    </ligand>
</feature>
<feature type="domain" description="FAD/NAD(P)-binding" evidence="6">
    <location>
        <begin position="274"/>
        <end position="320"/>
    </location>
</feature>
<dbReference type="Pfam" id="PF07992">
    <property type="entry name" value="Pyr_redox_2"/>
    <property type="match status" value="2"/>
</dbReference>
<dbReference type="PANTHER" id="PTHR43014:SF2">
    <property type="entry name" value="MERCURIC REDUCTASE"/>
    <property type="match status" value="1"/>
</dbReference>
<feature type="domain" description="Pyridine nucleotide-disulphide oxidoreductase dimerisation" evidence="5">
    <location>
        <begin position="340"/>
        <end position="446"/>
    </location>
</feature>
<dbReference type="PRINTS" id="PR00411">
    <property type="entry name" value="PNDRDTASEI"/>
</dbReference>
<dbReference type="STRING" id="81824.A9UQV0"/>
<dbReference type="SUPFAM" id="SSF51905">
    <property type="entry name" value="FAD/NAD(P)-binding domain"/>
    <property type="match status" value="2"/>
</dbReference>
<dbReference type="EMBL" id="CH991543">
    <property type="protein sequence ID" value="EDQ92661.1"/>
    <property type="molecule type" value="Genomic_DNA"/>
</dbReference>
<evidence type="ECO:0000313" key="7">
    <source>
        <dbReference type="EMBL" id="EDQ92661.1"/>
    </source>
</evidence>
<dbReference type="GO" id="GO:0003955">
    <property type="term" value="F:NAD(P)H dehydrogenase (quinone) activity"/>
    <property type="evidence" value="ECO:0000318"/>
    <property type="project" value="GO_Central"/>
</dbReference>
<keyword evidence="2" id="KW-0285">Flavoprotein</keyword>
<dbReference type="InterPro" id="IPR036188">
    <property type="entry name" value="FAD/NAD-bd_sf"/>
</dbReference>
<dbReference type="FunFam" id="3.50.50.60:FF:000928">
    <property type="entry name" value="Glutathione reductase"/>
    <property type="match status" value="1"/>
</dbReference>
<dbReference type="OMA" id="ICENDGD"/>
<evidence type="ECO:0000259" key="6">
    <source>
        <dbReference type="Pfam" id="PF07992"/>
    </source>
</evidence>
<name>A9UQV0_MONBE</name>
<keyword evidence="3 4" id="KW-0274">FAD</keyword>
<gene>
    <name evidence="7" type="ORF">MONBRDRAFT_22530</name>
</gene>
<reference evidence="7 8" key="1">
    <citation type="journal article" date="2008" name="Nature">
        <title>The genome of the choanoflagellate Monosiga brevicollis and the origin of metazoans.</title>
        <authorList>
            <consortium name="JGI Sequencing"/>
            <person name="King N."/>
            <person name="Westbrook M.J."/>
            <person name="Young S.L."/>
            <person name="Kuo A."/>
            <person name="Abedin M."/>
            <person name="Chapman J."/>
            <person name="Fairclough S."/>
            <person name="Hellsten U."/>
            <person name="Isogai Y."/>
            <person name="Letunic I."/>
            <person name="Marr M."/>
            <person name="Pincus D."/>
            <person name="Putnam N."/>
            <person name="Rokas A."/>
            <person name="Wright K.J."/>
            <person name="Zuzow R."/>
            <person name="Dirks W."/>
            <person name="Good M."/>
            <person name="Goodstein D."/>
            <person name="Lemons D."/>
            <person name="Li W."/>
            <person name="Lyons J.B."/>
            <person name="Morris A."/>
            <person name="Nichols S."/>
            <person name="Richter D.J."/>
            <person name="Salamov A."/>
            <person name="Bork P."/>
            <person name="Lim W.A."/>
            <person name="Manning G."/>
            <person name="Miller W.T."/>
            <person name="McGinnis W."/>
            <person name="Shapiro H."/>
            <person name="Tjian R."/>
            <person name="Grigoriev I.V."/>
            <person name="Rokhsar D."/>
        </authorList>
    </citation>
    <scope>NUCLEOTIDE SEQUENCE [LARGE SCALE GENOMIC DNA]</scope>
    <source>
        <strain evidence="8">MX1 / ATCC 50154</strain>
    </source>
</reference>
<comment type="similarity">
    <text evidence="1">Belongs to the class-I pyridine nucleotide-disulfide oxidoreductase family.</text>
</comment>